<proteinExistence type="inferred from homology"/>
<evidence type="ECO:0000256" key="5">
    <source>
        <dbReference type="ARBA" id="ARBA00022692"/>
    </source>
</evidence>
<organism evidence="11 12">
    <name type="scientific">Saccoglossus kowalevskii</name>
    <name type="common">Acorn worm</name>
    <dbReference type="NCBI Taxonomy" id="10224"/>
    <lineage>
        <taxon>Eukaryota</taxon>
        <taxon>Metazoa</taxon>
        <taxon>Hemichordata</taxon>
        <taxon>Enteropneusta</taxon>
        <taxon>Harrimaniidae</taxon>
        <taxon>Saccoglossus</taxon>
    </lineage>
</organism>
<protein>
    <submittedName>
        <fullName evidence="12">Beta-1,3-galactosyl-O-glycosyl-glycoprotein beta-1,6-N-acetylglucosaminyltransferase-like</fullName>
    </submittedName>
</protein>
<name>A0ABM0GZA4_SACKO</name>
<dbReference type="PANTHER" id="PTHR19297">
    <property type="entry name" value="GLYCOSYLTRANSFERASE 14 FAMILY MEMBER"/>
    <property type="match status" value="1"/>
</dbReference>
<keyword evidence="11" id="KW-1185">Reference proteome</keyword>
<dbReference type="Proteomes" id="UP000694865">
    <property type="component" value="Unplaced"/>
</dbReference>
<keyword evidence="9" id="KW-0325">Glycoprotein</keyword>
<comment type="pathway">
    <text evidence="2">Protein modification; protein glycosylation.</text>
</comment>
<dbReference type="RefSeq" id="XP_002740706.1">
    <property type="nucleotide sequence ID" value="XM_002740660.1"/>
</dbReference>
<evidence type="ECO:0000256" key="6">
    <source>
        <dbReference type="ARBA" id="ARBA00022968"/>
    </source>
</evidence>
<evidence type="ECO:0000313" key="12">
    <source>
        <dbReference type="RefSeq" id="XP_002740706.1"/>
    </source>
</evidence>
<dbReference type="Pfam" id="PF02485">
    <property type="entry name" value="Branch"/>
    <property type="match status" value="1"/>
</dbReference>
<evidence type="ECO:0000256" key="10">
    <source>
        <dbReference type="ARBA" id="ARBA00038150"/>
    </source>
</evidence>
<accession>A0ABM0GZA4</accession>
<comment type="similarity">
    <text evidence="10">Belongs to the glycosyltransferase 14 family.</text>
</comment>
<evidence type="ECO:0000256" key="1">
    <source>
        <dbReference type="ARBA" id="ARBA00004606"/>
    </source>
</evidence>
<evidence type="ECO:0000256" key="3">
    <source>
        <dbReference type="ARBA" id="ARBA00022676"/>
    </source>
</evidence>
<evidence type="ECO:0000256" key="4">
    <source>
        <dbReference type="ARBA" id="ARBA00022679"/>
    </source>
</evidence>
<comment type="subcellular location">
    <subcellularLocation>
        <location evidence="1">Membrane</location>
        <topology evidence="1">Single-pass type II membrane protein</topology>
    </subcellularLocation>
</comment>
<sequence length="553" mass="64252">MSEKFNKLFPIMKSILGNHGNVNRVDYGISLWNHIIRPALEYACELLIFSSTDMEKLERMQRTVGKFILGACRYTANEAVLGDLGWITMKSRNCFCGNKKLKIITFTIVLGVVIFFNKYGYIKTNLMQDYEKRALFMTSHIPVNSHESTNSTGPHPSYNESNVKETGINMVCENIVNGFDVPAETMNQTIRFLRSTHVSDLDFLSLTDNCTRFSTERGYSNKPVTDEEMNFPLAFGLSMYTSAHQVEQLLRTIYRPHNIYCIHVDNKSSSVLHRAMESISGCFDNVFISSRLEKVIYASVSQIHAEMNCQRDVLKRNKKWKYFIYLTGQEFPLKTNLEIVEILKEFQEQNDISIEMTVPWKRVTFRYSIVNGKMHRTNQTKTEPCPLKTLKKGTIHTSLSRKFVEFLHTSNIAERFLVWLNDTLSPDEHFFQSLAYLPEAPGGPGQVPMSQPVMALSRRAMWQSKLPSPQCHGHYVREFCIFSWRDLAWLVKQPHLFANKFNVKHDSLVLDCLEEIIKYRTIYPKQLNITVYQKFVKNRSWKDFEDPPPWQVK</sequence>
<evidence type="ECO:0000256" key="2">
    <source>
        <dbReference type="ARBA" id="ARBA00004922"/>
    </source>
</evidence>
<evidence type="ECO:0000256" key="7">
    <source>
        <dbReference type="ARBA" id="ARBA00022989"/>
    </source>
</evidence>
<keyword evidence="3" id="KW-0328">Glycosyltransferase</keyword>
<keyword evidence="7" id="KW-1133">Transmembrane helix</keyword>
<dbReference type="PANTHER" id="PTHR19297:SF191">
    <property type="entry name" value="PROTEIN XYLOSYLTRANSFERASE"/>
    <property type="match status" value="1"/>
</dbReference>
<keyword evidence="5" id="KW-0812">Transmembrane</keyword>
<evidence type="ECO:0000313" key="11">
    <source>
        <dbReference type="Proteomes" id="UP000694865"/>
    </source>
</evidence>
<dbReference type="InterPro" id="IPR003406">
    <property type="entry name" value="Glyco_trans_14"/>
</dbReference>
<evidence type="ECO:0000256" key="9">
    <source>
        <dbReference type="ARBA" id="ARBA00023180"/>
    </source>
</evidence>
<reference evidence="12" key="1">
    <citation type="submission" date="2025-08" db="UniProtKB">
        <authorList>
            <consortium name="RefSeq"/>
        </authorList>
    </citation>
    <scope>IDENTIFICATION</scope>
    <source>
        <tissue evidence="12">Testes</tissue>
    </source>
</reference>
<dbReference type="GeneID" id="100372744"/>
<evidence type="ECO:0000256" key="8">
    <source>
        <dbReference type="ARBA" id="ARBA00023136"/>
    </source>
</evidence>
<keyword evidence="4" id="KW-0808">Transferase</keyword>
<keyword evidence="8" id="KW-0472">Membrane</keyword>
<keyword evidence="6" id="KW-0735">Signal-anchor</keyword>
<gene>
    <name evidence="12" type="primary">LOC100372744</name>
</gene>